<organism evidence="4 5">
    <name type="scientific">Christiangramia flava JLT2011</name>
    <dbReference type="NCBI Taxonomy" id="1229726"/>
    <lineage>
        <taxon>Bacteria</taxon>
        <taxon>Pseudomonadati</taxon>
        <taxon>Bacteroidota</taxon>
        <taxon>Flavobacteriia</taxon>
        <taxon>Flavobacteriales</taxon>
        <taxon>Flavobacteriaceae</taxon>
        <taxon>Christiangramia</taxon>
    </lineage>
</organism>
<evidence type="ECO:0000256" key="2">
    <source>
        <dbReference type="ARBA" id="ARBA00022803"/>
    </source>
</evidence>
<accession>A0A1L7I763</accession>
<dbReference type="Proteomes" id="UP000186230">
    <property type="component" value="Chromosome"/>
</dbReference>
<evidence type="ECO:0000313" key="4">
    <source>
        <dbReference type="EMBL" id="APU69449.1"/>
    </source>
</evidence>
<feature type="domain" description="YaiO beta-barrel" evidence="3">
    <location>
        <begin position="170"/>
        <end position="343"/>
    </location>
</feature>
<dbReference type="AlphaFoldDB" id="A0A1L7I763"/>
<keyword evidence="2" id="KW-0802">TPR repeat</keyword>
<evidence type="ECO:0000256" key="1">
    <source>
        <dbReference type="ARBA" id="ARBA00022737"/>
    </source>
</evidence>
<sequence>MLVFCLSFSLHAQQEMTSDELFQKARTEAFDNDNYPEAIRLSRLALEKSPDYTDIRIFLGRLYTWSDQPELARQEFEEVLAKNPGHEDGSFAYGSLEYWNDQSDKALQIVNNGLEVHPKSQNLLLLKAKVLKDLKRFPEANTTVNQLLKINPKLTEARSLLQSIKNVSANNEIGIDYEYTYFDKRFEDPWHLAGIDYSRATKIGTIIGRFNYGNRFTNSGSQFIVEAYPSISETFYAYVSGGVMISGSIFPDYRAGFSLYANLPASFEGEVGFRMLNFGGDNTWIYTASVGKYVSNFWFNLRTYQTPSNDRVSQSYSLTTRYYFGGADDFLSLRLGTGISPDNESNNILYNDGNPYNLKSHNVTLDYRFTVKNSNIFFISGSLQNQEYQQNTRGNQISGSLGYIKRF</sequence>
<keyword evidence="5" id="KW-1185">Reference proteome</keyword>
<keyword evidence="1" id="KW-0677">Repeat</keyword>
<dbReference type="InterPro" id="IPR011990">
    <property type="entry name" value="TPR-like_helical_dom_sf"/>
</dbReference>
<dbReference type="RefSeq" id="WP_236995800.1">
    <property type="nucleotide sequence ID" value="NZ_AMRU01000015.1"/>
</dbReference>
<evidence type="ECO:0000259" key="3">
    <source>
        <dbReference type="Pfam" id="PF19413"/>
    </source>
</evidence>
<dbReference type="PANTHER" id="PTHR44943:SF8">
    <property type="entry name" value="TPR REPEAT-CONTAINING PROTEIN MJ0263"/>
    <property type="match status" value="1"/>
</dbReference>
<dbReference type="InterPro" id="IPR030887">
    <property type="entry name" value="Beta-barrel_YaiO"/>
</dbReference>
<dbReference type="PANTHER" id="PTHR44943">
    <property type="entry name" value="CELLULOSE SYNTHASE OPERON PROTEIN C"/>
    <property type="match status" value="1"/>
</dbReference>
<dbReference type="Pfam" id="PF14559">
    <property type="entry name" value="TPR_19"/>
    <property type="match status" value="1"/>
</dbReference>
<dbReference type="Gene3D" id="1.25.40.10">
    <property type="entry name" value="Tetratricopeptide repeat domain"/>
    <property type="match status" value="1"/>
</dbReference>
<dbReference type="EMBL" id="CP016359">
    <property type="protein sequence ID" value="APU69449.1"/>
    <property type="molecule type" value="Genomic_DNA"/>
</dbReference>
<dbReference type="NCBIfam" id="TIGR04390">
    <property type="entry name" value="OMP_YaiO_dom"/>
    <property type="match status" value="1"/>
</dbReference>
<dbReference type="Pfam" id="PF19413">
    <property type="entry name" value="YaiO"/>
    <property type="match status" value="1"/>
</dbReference>
<dbReference type="KEGG" id="gfl:GRFL_2725"/>
<protein>
    <recommendedName>
        <fullName evidence="3">YaiO beta-barrel domain-containing protein</fullName>
    </recommendedName>
</protein>
<gene>
    <name evidence="4" type="ORF">GRFL_2725</name>
</gene>
<name>A0A1L7I763_9FLAO</name>
<dbReference type="SUPFAM" id="SSF48452">
    <property type="entry name" value="TPR-like"/>
    <property type="match status" value="1"/>
</dbReference>
<dbReference type="InterPro" id="IPR051685">
    <property type="entry name" value="Ycf3/AcsC/BcsC/TPR_MFPF"/>
</dbReference>
<dbReference type="STRING" id="1229726.GRFL_2725"/>
<evidence type="ECO:0000313" key="5">
    <source>
        <dbReference type="Proteomes" id="UP000186230"/>
    </source>
</evidence>
<proteinExistence type="predicted"/>
<reference evidence="4 5" key="1">
    <citation type="submission" date="2016-07" db="EMBL/GenBank/DDBJ databases">
        <title>Multi-omics approach to identify versatile polysaccharide utilization systems of a marine flavobacterium Gramella flava.</title>
        <authorList>
            <person name="Tang K."/>
        </authorList>
    </citation>
    <scope>NUCLEOTIDE SEQUENCE [LARGE SCALE GENOMIC DNA]</scope>
    <source>
        <strain evidence="4 5">JLT2011</strain>
    </source>
</reference>